<keyword evidence="1" id="KW-1133">Transmembrane helix</keyword>
<reference evidence="2 3" key="1">
    <citation type="submission" date="2014-04" db="EMBL/GenBank/DDBJ databases">
        <title>Genome evolution of avian class.</title>
        <authorList>
            <person name="Zhang G."/>
            <person name="Li C."/>
        </authorList>
    </citation>
    <scope>NUCLEOTIDE SEQUENCE [LARGE SCALE GENOMIC DNA]</scope>
    <source>
        <strain evidence="2">BGI_N331</strain>
    </source>
</reference>
<evidence type="ECO:0000313" key="2">
    <source>
        <dbReference type="EMBL" id="KFQ23383.1"/>
    </source>
</evidence>
<dbReference type="InterPro" id="IPR029173">
    <property type="entry name" value="TMEM171"/>
</dbReference>
<name>A0A091QC75_MERNU</name>
<evidence type="ECO:0000313" key="3">
    <source>
        <dbReference type="Proteomes" id="UP000052967"/>
    </source>
</evidence>
<keyword evidence="1 2" id="KW-0812">Transmembrane</keyword>
<feature type="transmembrane region" description="Helical" evidence="1">
    <location>
        <begin position="110"/>
        <end position="131"/>
    </location>
</feature>
<keyword evidence="3" id="KW-1185">Reference proteome</keyword>
<dbReference type="PANTHER" id="PTHR31617:SF0">
    <property type="entry name" value="TRANSMEMBRANE PROTEIN 171"/>
    <property type="match status" value="1"/>
</dbReference>
<feature type="transmembrane region" description="Helical" evidence="1">
    <location>
        <begin position="21"/>
        <end position="46"/>
    </location>
</feature>
<sequence length="317" mass="34415">MYPVVVPAPGGEGNNRQHGKLIFFLFVFGAVLLCAGFLLSVFILQSCPSGTFSDCSEVLKATGPLLAVSGLVCVLLARSRARLYIRQRQLQNEQVYSLVFCRGSCQFAQFLIFGFLFLTSGMLISILGIWVPGCSPSWHSIQLNHTGSSDVDPQGCGFLSLQIMGPLIVLTGLCFFVIAHVKKKQNLNLNQESCESEEHPQSPESFQVTVGDAVMVFPPPPPPYFADPLSPTVTHCLMSSGFPASENPPPYHSIFSDGTQLADDERSVAVRECETIYTISGSSSPSDILPMLYLSSESPPKYEEKASITNNECSPSS</sequence>
<feature type="transmembrane region" description="Helical" evidence="1">
    <location>
        <begin position="58"/>
        <end position="77"/>
    </location>
</feature>
<dbReference type="EMBL" id="KK694399">
    <property type="protein sequence ID" value="KFQ23383.1"/>
    <property type="molecule type" value="Genomic_DNA"/>
</dbReference>
<protein>
    <submittedName>
        <fullName evidence="2">Transmembrane protein 171</fullName>
    </submittedName>
</protein>
<dbReference type="AlphaFoldDB" id="A0A091QC75"/>
<dbReference type="Pfam" id="PF15471">
    <property type="entry name" value="TMEM171"/>
    <property type="match status" value="1"/>
</dbReference>
<accession>A0A091QC75</accession>
<dbReference type="Proteomes" id="UP000052967">
    <property type="component" value="Unassembled WGS sequence"/>
</dbReference>
<dbReference type="PANTHER" id="PTHR31617">
    <property type="entry name" value="TRANSMEMBRANE PROTEIN 171"/>
    <property type="match status" value="1"/>
</dbReference>
<organism evidence="2 3">
    <name type="scientific">Merops nubicus</name>
    <name type="common">Northern carmine bee-eater</name>
    <dbReference type="NCBI Taxonomy" id="57421"/>
    <lineage>
        <taxon>Eukaryota</taxon>
        <taxon>Metazoa</taxon>
        <taxon>Chordata</taxon>
        <taxon>Craniata</taxon>
        <taxon>Vertebrata</taxon>
        <taxon>Euteleostomi</taxon>
        <taxon>Archelosauria</taxon>
        <taxon>Archosauria</taxon>
        <taxon>Dinosauria</taxon>
        <taxon>Saurischia</taxon>
        <taxon>Theropoda</taxon>
        <taxon>Coelurosauria</taxon>
        <taxon>Aves</taxon>
        <taxon>Neognathae</taxon>
        <taxon>Neoaves</taxon>
        <taxon>Telluraves</taxon>
        <taxon>Coraciimorphae</taxon>
        <taxon>Coraciiformes</taxon>
        <taxon>Meropidae</taxon>
        <taxon>Merops</taxon>
    </lineage>
</organism>
<keyword evidence="1" id="KW-0472">Membrane</keyword>
<feature type="transmembrane region" description="Helical" evidence="1">
    <location>
        <begin position="158"/>
        <end position="179"/>
    </location>
</feature>
<feature type="non-terminal residue" evidence="2">
    <location>
        <position position="317"/>
    </location>
</feature>
<evidence type="ECO:0000256" key="1">
    <source>
        <dbReference type="SAM" id="Phobius"/>
    </source>
</evidence>
<proteinExistence type="predicted"/>
<gene>
    <name evidence="2" type="ORF">N331_10221</name>
</gene>